<feature type="domain" description="Transposase-associated" evidence="2">
    <location>
        <begin position="44"/>
        <end position="119"/>
    </location>
</feature>
<feature type="compositionally biased region" description="Acidic residues" evidence="1">
    <location>
        <begin position="126"/>
        <end position="145"/>
    </location>
</feature>
<feature type="region of interest" description="Disordered" evidence="1">
    <location>
        <begin position="124"/>
        <end position="145"/>
    </location>
</feature>
<comment type="caution">
    <text evidence="3">The sequence shown here is derived from an EMBL/GenBank/DDBJ whole genome shotgun (WGS) entry which is preliminary data.</text>
</comment>
<dbReference type="InterPro" id="IPR029480">
    <property type="entry name" value="Transpos_assoc"/>
</dbReference>
<evidence type="ECO:0000259" key="2">
    <source>
        <dbReference type="Pfam" id="PF13963"/>
    </source>
</evidence>
<dbReference type="AlphaFoldDB" id="A0A2G2XTR7"/>
<evidence type="ECO:0000256" key="1">
    <source>
        <dbReference type="SAM" id="MobiDB-lite"/>
    </source>
</evidence>
<evidence type="ECO:0000313" key="3">
    <source>
        <dbReference type="EMBL" id="PHT60829.1"/>
    </source>
</evidence>
<dbReference type="Gramene" id="PHT60829">
    <property type="protein sequence ID" value="PHT60829"/>
    <property type="gene ID" value="T459_35318"/>
</dbReference>
<evidence type="ECO:0000313" key="5">
    <source>
        <dbReference type="Proteomes" id="UP000222542"/>
    </source>
</evidence>
<dbReference type="OMA" id="EPPINDN"/>
<name>A0A2G2XTR7_CAPAN</name>
<dbReference type="Proteomes" id="UP000222542">
    <property type="component" value="Unassembled WGS sequence"/>
</dbReference>
<protein>
    <recommendedName>
        <fullName evidence="2">Transposase-associated domain-containing protein</fullName>
    </recommendedName>
</protein>
<gene>
    <name evidence="4" type="ORF">T459_23993</name>
    <name evidence="3" type="ORF">T459_35318</name>
</gene>
<evidence type="ECO:0000313" key="4">
    <source>
        <dbReference type="EMBL" id="PHT73208.1"/>
    </source>
</evidence>
<dbReference type="EMBL" id="AYRZ02000802">
    <property type="protein sequence ID" value="PHT60829.1"/>
    <property type="molecule type" value="Genomic_DNA"/>
</dbReference>
<dbReference type="Pfam" id="PF13963">
    <property type="entry name" value="Transpos_assoc"/>
    <property type="match status" value="1"/>
</dbReference>
<dbReference type="Gramene" id="PHT73208">
    <property type="protein sequence ID" value="PHT73208"/>
    <property type="gene ID" value="T459_23993"/>
</dbReference>
<proteinExistence type="predicted"/>
<organism evidence="3 5">
    <name type="scientific">Capsicum annuum</name>
    <name type="common">Capsicum pepper</name>
    <dbReference type="NCBI Taxonomy" id="4072"/>
    <lineage>
        <taxon>Eukaryota</taxon>
        <taxon>Viridiplantae</taxon>
        <taxon>Streptophyta</taxon>
        <taxon>Embryophyta</taxon>
        <taxon>Tracheophyta</taxon>
        <taxon>Spermatophyta</taxon>
        <taxon>Magnoliopsida</taxon>
        <taxon>eudicotyledons</taxon>
        <taxon>Gunneridae</taxon>
        <taxon>Pentapetalae</taxon>
        <taxon>asterids</taxon>
        <taxon>lamiids</taxon>
        <taxon>Solanales</taxon>
        <taxon>Solanaceae</taxon>
        <taxon>Solanoideae</taxon>
        <taxon>Capsiceae</taxon>
        <taxon>Capsicum</taxon>
    </lineage>
</organism>
<sequence>MRRFHGASLEGCQLGTGTIPLETDNFHLAGVHDVVLHQVMAPSKQWMQLFLYNRTDKIYLDGAKKFVNYAFREKEEECEIRCPCYKCCHTTLATRKMIEMHLKFHGIIENYIFWFHHGEQLGEPLSDSEDRDATDNFESEDEDEVQELLRDLYPNAEGGGGT</sequence>
<accession>A0A2G2XTR7</accession>
<reference evidence="3" key="1">
    <citation type="journal article" date="2014" name="Nat. Genet.">
        <title>Genome sequence of the hot pepper provides insights into the evolution of pungency in Capsicum species.</title>
        <authorList>
            <person name="Kim S."/>
            <person name="Park M."/>
            <person name="Yeom S.I."/>
            <person name="Kim Y.M."/>
            <person name="Lee J.M."/>
            <person name="Lee H.A."/>
            <person name="Seo E."/>
            <person name="Choi J."/>
            <person name="Cheong K."/>
            <person name="Kim K.T."/>
            <person name="Jung K."/>
            <person name="Lee G.W."/>
            <person name="Oh S.K."/>
            <person name="Bae C."/>
            <person name="Kim S.B."/>
            <person name="Lee H.Y."/>
            <person name="Kim S.Y."/>
            <person name="Kim M.S."/>
            <person name="Kang B.C."/>
            <person name="Jo Y.D."/>
            <person name="Yang H.B."/>
            <person name="Jeong H.J."/>
            <person name="Kang W.H."/>
            <person name="Kwon J.K."/>
            <person name="Shin C."/>
            <person name="Lim J.Y."/>
            <person name="Park J.H."/>
            <person name="Huh J.H."/>
            <person name="Kim J.S."/>
            <person name="Kim B.D."/>
            <person name="Cohen O."/>
            <person name="Paran I."/>
            <person name="Suh M.C."/>
            <person name="Lee S.B."/>
            <person name="Kim Y.K."/>
            <person name="Shin Y."/>
            <person name="Noh S.J."/>
            <person name="Park J."/>
            <person name="Seo Y.S."/>
            <person name="Kwon S.Y."/>
            <person name="Kim H.A."/>
            <person name="Park J.M."/>
            <person name="Kim H.J."/>
            <person name="Choi S.B."/>
            <person name="Bosland P.W."/>
            <person name="Reeves G."/>
            <person name="Jo S.H."/>
            <person name="Lee B.W."/>
            <person name="Cho H.T."/>
            <person name="Choi H.S."/>
            <person name="Lee M.S."/>
            <person name="Yu Y."/>
            <person name="Do Choi Y."/>
            <person name="Park B.S."/>
            <person name="van Deynze A."/>
            <person name="Ashrafi H."/>
            <person name="Hill T."/>
            <person name="Kim W.T."/>
            <person name="Pai H.S."/>
            <person name="Ahn H.K."/>
            <person name="Yeam I."/>
            <person name="Giovannoni J.J."/>
            <person name="Rose J.K."/>
            <person name="Sorensen I."/>
            <person name="Lee S.J."/>
            <person name="Kim R.W."/>
            <person name="Choi I.Y."/>
            <person name="Choi B.S."/>
            <person name="Lim J.S."/>
            <person name="Lee Y.H."/>
            <person name="Choi D."/>
        </authorList>
    </citation>
    <scope>NUCLEOTIDE SEQUENCE [LARGE SCALE GENOMIC DNA]</scope>
</reference>
<reference evidence="3 5" key="2">
    <citation type="journal article" date="2017" name="Genome Biol.">
        <title>New reference genome sequences of hot pepper reveal the massive evolution of plant disease-resistance genes by retroduplication.</title>
        <authorList>
            <person name="Kim S."/>
            <person name="Park J."/>
            <person name="Yeom S.I."/>
            <person name="Kim Y.M."/>
            <person name="Seo E."/>
            <person name="Kim K.T."/>
            <person name="Kim M.S."/>
            <person name="Lee J.M."/>
            <person name="Cheong K."/>
            <person name="Shin H.S."/>
            <person name="Kim S.B."/>
            <person name="Han K."/>
            <person name="Lee J."/>
            <person name="Park M."/>
            <person name="Lee H.A."/>
            <person name="Lee H.Y."/>
            <person name="Lee Y."/>
            <person name="Oh S."/>
            <person name="Lee J.H."/>
            <person name="Choi E."/>
            <person name="Choi E."/>
            <person name="Lee S.E."/>
            <person name="Jeon J."/>
            <person name="Kim H."/>
            <person name="Choi G."/>
            <person name="Song H."/>
            <person name="Lee J."/>
            <person name="Lee S.C."/>
            <person name="Kwon J.K."/>
            <person name="Lee H.Y."/>
            <person name="Koo N."/>
            <person name="Hong Y."/>
            <person name="Kim R.W."/>
            <person name="Kang W.H."/>
            <person name="Huh J.H."/>
            <person name="Kang B.C."/>
            <person name="Yang T.J."/>
            <person name="Lee Y.H."/>
            <person name="Bennetzen J.L."/>
            <person name="Choi D."/>
        </authorList>
    </citation>
    <scope>NUCLEOTIDE SEQUENCE [LARGE SCALE GENOMIC DNA]</scope>
    <source>
        <strain evidence="5">cv. CM334</strain>
    </source>
</reference>
<dbReference type="EMBL" id="AYRZ02000009">
    <property type="protein sequence ID" value="PHT73208.1"/>
    <property type="molecule type" value="Genomic_DNA"/>
</dbReference>
<keyword evidence="5" id="KW-1185">Reference proteome</keyword>